<gene>
    <name evidence="1" type="ORF">PDESU_06020</name>
</gene>
<proteinExistence type="predicted"/>
<dbReference type="RefSeq" id="WP_136082899.1">
    <property type="nucleotide sequence ID" value="NZ_CAAHFG010000004.1"/>
</dbReference>
<sequence length="553" mass="62003">MGSKPVMIPCMLLAATCAFGDSVVRERPAAWSNLVHGGPFKDLFLPMPMRGGMTSDTWGGDNVKPRDVTNGIEAPDWSYWCGFPVKDDDGTFHLYTARWPENEPRGHFGYFDSEIVHATATDPMGPYTYQGWIGPGHNPELYQNAQGEYCIYSTHGRFYSSDSLNGPWKARTYNFDKRGRYAFKNYVNFSFAPRADGSHLAVSRRGYIWASKEGGEDWQEVSAESVYPKVPGIFEDPVLWKDAVQYNMIVNDWKGRIAYHLRSKDGFHWITEPGEAYVPGIARYEDGTVLDWYKFERLRFLQDEHGRPIQAHFAVIDSDKHSDLPNDTHNSKHIIIPIQVAKLIELMNTKAITADTKETRVKIMAEKGFNPKKHIDLDSLRFGASTEVNHGRGSKLLKTEKAGKDLVLVFGGADTGFTTENFAGKLMGKTKKGELLYAWSRLPEVEFSLPKLSSIAPVFEYTDEGLEAYVEVTNFGEVASKPGSVKLLIGKKADQELATGSVRELAPFEKTMVRLVCCKTLPKGSKQAVTVLTQHEGLPAETFFIKSINLPNK</sequence>
<accession>A0A6C2UDH1</accession>
<name>A0A6C2UDH1_PONDE</name>
<dbReference type="Gene3D" id="2.115.10.20">
    <property type="entry name" value="Glycosyl hydrolase domain, family 43"/>
    <property type="match status" value="1"/>
</dbReference>
<dbReference type="InterPro" id="IPR023296">
    <property type="entry name" value="Glyco_hydro_beta-prop_sf"/>
</dbReference>
<keyword evidence="2" id="KW-1185">Reference proteome</keyword>
<dbReference type="AlphaFoldDB" id="A0A6C2UDH1"/>
<reference evidence="1 2" key="1">
    <citation type="submission" date="2019-04" db="EMBL/GenBank/DDBJ databases">
        <authorList>
            <person name="Van Vliet M D."/>
        </authorList>
    </citation>
    <scope>NUCLEOTIDE SEQUENCE [LARGE SCALE GENOMIC DNA]</scope>
    <source>
        <strain evidence="1 2">F1</strain>
    </source>
</reference>
<dbReference type="EMBL" id="CAAHFG010000004">
    <property type="protein sequence ID" value="VGO17424.1"/>
    <property type="molecule type" value="Genomic_DNA"/>
</dbReference>
<organism evidence="1 2">
    <name type="scientific">Pontiella desulfatans</name>
    <dbReference type="NCBI Taxonomy" id="2750659"/>
    <lineage>
        <taxon>Bacteria</taxon>
        <taxon>Pseudomonadati</taxon>
        <taxon>Kiritimatiellota</taxon>
        <taxon>Kiritimatiellia</taxon>
        <taxon>Kiritimatiellales</taxon>
        <taxon>Pontiellaceae</taxon>
        <taxon>Pontiella</taxon>
    </lineage>
</organism>
<evidence type="ECO:0000313" key="1">
    <source>
        <dbReference type="EMBL" id="VGO17424.1"/>
    </source>
</evidence>
<dbReference type="SUPFAM" id="SSF75005">
    <property type="entry name" value="Arabinanase/levansucrase/invertase"/>
    <property type="match status" value="1"/>
</dbReference>
<protein>
    <submittedName>
        <fullName evidence="1">Uncharacterized protein</fullName>
    </submittedName>
</protein>
<dbReference type="Proteomes" id="UP000366872">
    <property type="component" value="Unassembled WGS sequence"/>
</dbReference>
<evidence type="ECO:0000313" key="2">
    <source>
        <dbReference type="Proteomes" id="UP000366872"/>
    </source>
</evidence>
<dbReference type="CDD" id="cd08994">
    <property type="entry name" value="GH43_62_32_68_117_130-like"/>
    <property type="match status" value="1"/>
</dbReference>